<dbReference type="CDD" id="cd05387">
    <property type="entry name" value="BY-kinase"/>
    <property type="match status" value="1"/>
</dbReference>
<keyword evidence="1" id="KW-0808">Transferase</keyword>
<sequence length="383" mass="40365">MTDQTRIPQGKPSRPAHPRRRKSGAPSLIERAGGAESWLHLSTPVAPLPPVAEPIPTEPVARPQPELRPEFQPAPQTAPEVMPAPEAKPAPVALDVPLPGPGPFQSLHADFPAPALQTQTQTGVAVSGIEGRPATQVFRGTFHAIDRRHLREQGLLEPEGPVTGLLEEFRIIKRQLLLAAAESRAGRGLPRGERILVSSALPGEGKTFCAVNLALSMAAEKDTEVLLVDADFAKPSVLSTLGLPGGPGLLDALSDPQVAVEDCILGTDIPGLFVLPAGNASGVDTELLASAHTSQVLARLTAHSPNRIVIFDSSPVLAASPASELALHVGQTVMVVRADMTGEAALRDAINLLSGCADIKLLLNATRFSPTGRRFGTYYGYKE</sequence>
<dbReference type="EMBL" id="AEWJ01000038">
    <property type="protein sequence ID" value="EGD58953.1"/>
    <property type="molecule type" value="Genomic_DNA"/>
</dbReference>
<accession>F1Z927</accession>
<dbReference type="OrthoDB" id="9775724at2"/>
<dbReference type="PANTHER" id="PTHR32309">
    <property type="entry name" value="TYROSINE-PROTEIN KINASE"/>
    <property type="match status" value="1"/>
</dbReference>
<dbReference type="InParanoid" id="F1Z927"/>
<keyword evidence="4" id="KW-0067">ATP-binding</keyword>
<evidence type="ECO:0000256" key="5">
    <source>
        <dbReference type="ARBA" id="ARBA00023137"/>
    </source>
</evidence>
<dbReference type="STRING" id="983920.Y88_1015"/>
<evidence type="ECO:0000256" key="3">
    <source>
        <dbReference type="ARBA" id="ARBA00022777"/>
    </source>
</evidence>
<reference evidence="8 9" key="1">
    <citation type="journal article" date="2012" name="J. Bacteriol.">
        <title>Draft Genome Sequence of Novosphingobium nitrogenifigens Y88T.</title>
        <authorList>
            <person name="Strabala T.J."/>
            <person name="Macdonald L."/>
            <person name="Liu V."/>
            <person name="Smit A.M."/>
        </authorList>
    </citation>
    <scope>NUCLEOTIDE SEQUENCE [LARGE SCALE GENOMIC DNA]</scope>
    <source>
        <strain evidence="8 9">DSM 19370</strain>
    </source>
</reference>
<dbReference type="InterPro" id="IPR027417">
    <property type="entry name" value="P-loop_NTPase"/>
</dbReference>
<dbReference type="SUPFAM" id="SSF52540">
    <property type="entry name" value="P-loop containing nucleoside triphosphate hydrolases"/>
    <property type="match status" value="1"/>
</dbReference>
<dbReference type="InterPro" id="IPR005702">
    <property type="entry name" value="Wzc-like_C"/>
</dbReference>
<feature type="compositionally biased region" description="Pro residues" evidence="6">
    <location>
        <begin position="46"/>
        <end position="57"/>
    </location>
</feature>
<organism evidence="8 9">
    <name type="scientific">Novosphingobium nitrogenifigens DSM 19370</name>
    <dbReference type="NCBI Taxonomy" id="983920"/>
    <lineage>
        <taxon>Bacteria</taxon>
        <taxon>Pseudomonadati</taxon>
        <taxon>Pseudomonadota</taxon>
        <taxon>Alphaproteobacteria</taxon>
        <taxon>Sphingomonadales</taxon>
        <taxon>Sphingomonadaceae</taxon>
        <taxon>Novosphingobium</taxon>
    </lineage>
</organism>
<evidence type="ECO:0000256" key="2">
    <source>
        <dbReference type="ARBA" id="ARBA00022741"/>
    </source>
</evidence>
<evidence type="ECO:0000256" key="1">
    <source>
        <dbReference type="ARBA" id="ARBA00022679"/>
    </source>
</evidence>
<dbReference type="AlphaFoldDB" id="F1Z927"/>
<name>F1Z927_9SPHN</name>
<dbReference type="Gene3D" id="3.40.50.300">
    <property type="entry name" value="P-loop containing nucleotide triphosphate hydrolases"/>
    <property type="match status" value="1"/>
</dbReference>
<protein>
    <submittedName>
        <fullName evidence="8">Putative exopolysaccharide biosynthesis protein</fullName>
    </submittedName>
</protein>
<dbReference type="eggNOG" id="COG0489">
    <property type="taxonomic scope" value="Bacteria"/>
</dbReference>
<dbReference type="HOGENOM" id="CLU_052027_1_0_5"/>
<feature type="compositionally biased region" description="Basic residues" evidence="6">
    <location>
        <begin position="14"/>
        <end position="23"/>
    </location>
</feature>
<dbReference type="InterPro" id="IPR025669">
    <property type="entry name" value="AAA_dom"/>
</dbReference>
<keyword evidence="9" id="KW-1185">Reference proteome</keyword>
<gene>
    <name evidence="8" type="ORF">Y88_1015</name>
</gene>
<dbReference type="RefSeq" id="WP_008065868.1">
    <property type="nucleotide sequence ID" value="NZ_AQWK01000001.1"/>
</dbReference>
<keyword evidence="2" id="KW-0547">Nucleotide-binding</keyword>
<dbReference type="InterPro" id="IPR050445">
    <property type="entry name" value="Bact_polysacc_biosynth/exp"/>
</dbReference>
<feature type="region of interest" description="Disordered" evidence="6">
    <location>
        <begin position="1"/>
        <end position="82"/>
    </location>
</feature>
<dbReference type="Proteomes" id="UP000004728">
    <property type="component" value="Unassembled WGS sequence"/>
</dbReference>
<feature type="domain" description="AAA" evidence="7">
    <location>
        <begin position="197"/>
        <end position="335"/>
    </location>
</feature>
<evidence type="ECO:0000313" key="9">
    <source>
        <dbReference type="Proteomes" id="UP000004728"/>
    </source>
</evidence>
<dbReference type="Pfam" id="PF13614">
    <property type="entry name" value="AAA_31"/>
    <property type="match status" value="1"/>
</dbReference>
<evidence type="ECO:0000256" key="6">
    <source>
        <dbReference type="SAM" id="MobiDB-lite"/>
    </source>
</evidence>
<comment type="caution">
    <text evidence="8">The sequence shown here is derived from an EMBL/GenBank/DDBJ whole genome shotgun (WGS) entry which is preliminary data.</text>
</comment>
<keyword evidence="5" id="KW-0829">Tyrosine-protein kinase</keyword>
<evidence type="ECO:0000256" key="4">
    <source>
        <dbReference type="ARBA" id="ARBA00022840"/>
    </source>
</evidence>
<evidence type="ECO:0000259" key="7">
    <source>
        <dbReference type="Pfam" id="PF13614"/>
    </source>
</evidence>
<keyword evidence="3" id="KW-0418">Kinase</keyword>
<dbReference type="PANTHER" id="PTHR32309:SF31">
    <property type="entry name" value="CAPSULAR EXOPOLYSACCHARIDE FAMILY"/>
    <property type="match status" value="1"/>
</dbReference>
<evidence type="ECO:0000313" key="8">
    <source>
        <dbReference type="EMBL" id="EGD58953.1"/>
    </source>
</evidence>
<proteinExistence type="predicted"/>